<sequence length="372" mass="39045">MEIHCRVRRLEGQSHLSIPWGEESTELTRQRSALVAALAAVALGSAPSAPALATTPSVPASGADVVAAADRVLRVYNNNIENLVVNNSDGTCTRISGPDHLTSILVDDAGRTGTSGVVAPDILIVQQVRGTGQAEAYADQLSAKFGYPAGTYRAIVAWSDPEPWGSTHKCSSQSLGDLKKKQTNGIIWNTRTLSLAAGDISKYWSAGWLKPGTAYSNGAGCTLYKPPNSDPDSTDYYKWKRSSAIAARFTIKATGTSVFAATMHLPEENRQNACAGDGDRGIANTGIHLGADATSLLNASTIRIVGIDANRTGIAPSTLSGYGMTGYGSKATSGSSKIDYLFVEGSVQPSSIDHTVSGTKSNHLALYGFIGY</sequence>
<evidence type="ECO:0008006" key="3">
    <source>
        <dbReference type="Google" id="ProtNLM"/>
    </source>
</evidence>
<protein>
    <recommendedName>
        <fullName evidence="3">Endonuclease/Exonuclease/phosphatase family protein</fullName>
    </recommendedName>
</protein>
<accession>A0A1N6B771</accession>
<dbReference type="EMBL" id="FSQT01000002">
    <property type="protein sequence ID" value="SIN42163.1"/>
    <property type="molecule type" value="Genomic_DNA"/>
</dbReference>
<name>A0A1N6B771_9ACTN</name>
<gene>
    <name evidence="1" type="ORF">SAMN04489832_6840</name>
</gene>
<keyword evidence="2" id="KW-1185">Reference proteome</keyword>
<dbReference type="AlphaFoldDB" id="A0A1N6B771"/>
<organism evidence="1 2">
    <name type="scientific">Micromonospora cremea</name>
    <dbReference type="NCBI Taxonomy" id="709881"/>
    <lineage>
        <taxon>Bacteria</taxon>
        <taxon>Bacillati</taxon>
        <taxon>Actinomycetota</taxon>
        <taxon>Actinomycetes</taxon>
        <taxon>Micromonosporales</taxon>
        <taxon>Micromonosporaceae</taxon>
        <taxon>Micromonospora</taxon>
    </lineage>
</organism>
<reference evidence="2" key="1">
    <citation type="submission" date="2016-12" db="EMBL/GenBank/DDBJ databases">
        <authorList>
            <person name="Varghese N."/>
            <person name="Submissions S."/>
        </authorList>
    </citation>
    <scope>NUCLEOTIDE SEQUENCE [LARGE SCALE GENOMIC DNA]</scope>
    <source>
        <strain evidence="2">DSM 45599</strain>
    </source>
</reference>
<evidence type="ECO:0000313" key="1">
    <source>
        <dbReference type="EMBL" id="SIN42163.1"/>
    </source>
</evidence>
<dbReference type="Proteomes" id="UP000185124">
    <property type="component" value="Unassembled WGS sequence"/>
</dbReference>
<evidence type="ECO:0000313" key="2">
    <source>
        <dbReference type="Proteomes" id="UP000185124"/>
    </source>
</evidence>
<proteinExistence type="predicted"/>